<reference evidence="2 3" key="1">
    <citation type="submission" date="2017-03" db="EMBL/GenBank/DDBJ databases">
        <title>Whole genome sequences of fourteen strains of Bradyrhizobium canariense and one strain of Bradyrhizobium japonicum isolated from Lupinus (Papilionoideae: Genisteae) species in Algeria.</title>
        <authorList>
            <person name="Crovadore J."/>
            <person name="Chekireb D."/>
            <person name="Brachmann A."/>
            <person name="Chablais R."/>
            <person name="Cochard B."/>
            <person name="Lefort F."/>
        </authorList>
    </citation>
    <scope>NUCLEOTIDE SEQUENCE [LARGE SCALE GENOMIC DNA]</scope>
    <source>
        <strain evidence="2 3">UBMA195</strain>
    </source>
</reference>
<name>A0A1X3GWU3_9BRAD</name>
<gene>
    <name evidence="2" type="ORF">BSZ18_39335</name>
</gene>
<keyword evidence="1" id="KW-0812">Transmembrane</keyword>
<dbReference type="EMBL" id="NAFI01000190">
    <property type="protein sequence ID" value="OSJ01849.1"/>
    <property type="molecule type" value="Genomic_DNA"/>
</dbReference>
<dbReference type="Proteomes" id="UP000193553">
    <property type="component" value="Unassembled WGS sequence"/>
</dbReference>
<keyword evidence="1" id="KW-0472">Membrane</keyword>
<evidence type="ECO:0000313" key="2">
    <source>
        <dbReference type="EMBL" id="OSJ01849.1"/>
    </source>
</evidence>
<organism evidence="2 3">
    <name type="scientific">Bradyrhizobium canariense</name>
    <dbReference type="NCBI Taxonomy" id="255045"/>
    <lineage>
        <taxon>Bacteria</taxon>
        <taxon>Pseudomonadati</taxon>
        <taxon>Pseudomonadota</taxon>
        <taxon>Alphaproteobacteria</taxon>
        <taxon>Hyphomicrobiales</taxon>
        <taxon>Nitrobacteraceae</taxon>
        <taxon>Bradyrhizobium</taxon>
    </lineage>
</organism>
<sequence length="70" mass="7679">MLLSRAAPGVTSMAVAINAPAISLILVIYFSSGCKRPKTLEPLQTRCEQIPGFRTHNWLAIIQRIVSLSQ</sequence>
<comment type="caution">
    <text evidence="2">The sequence shown here is derived from an EMBL/GenBank/DDBJ whole genome shotgun (WGS) entry which is preliminary data.</text>
</comment>
<dbReference type="PROSITE" id="PS51257">
    <property type="entry name" value="PROKAR_LIPOPROTEIN"/>
    <property type="match status" value="1"/>
</dbReference>
<protein>
    <submittedName>
        <fullName evidence="2">Uncharacterized protein</fullName>
    </submittedName>
</protein>
<dbReference type="AlphaFoldDB" id="A0A1X3GWU3"/>
<evidence type="ECO:0000256" key="1">
    <source>
        <dbReference type="SAM" id="Phobius"/>
    </source>
</evidence>
<proteinExistence type="predicted"/>
<accession>A0A1X3GWU3</accession>
<feature type="transmembrane region" description="Helical" evidence="1">
    <location>
        <begin position="6"/>
        <end position="30"/>
    </location>
</feature>
<evidence type="ECO:0000313" key="3">
    <source>
        <dbReference type="Proteomes" id="UP000193553"/>
    </source>
</evidence>
<keyword evidence="1" id="KW-1133">Transmembrane helix</keyword>